<dbReference type="STRING" id="7232.A0A484BRD2"/>
<dbReference type="GO" id="GO:0000166">
    <property type="term" value="F:nucleotide binding"/>
    <property type="evidence" value="ECO:0007669"/>
    <property type="project" value="UniProtKB-KW"/>
</dbReference>
<evidence type="ECO:0000256" key="3">
    <source>
        <dbReference type="ARBA" id="ARBA00012643"/>
    </source>
</evidence>
<evidence type="ECO:0000256" key="5">
    <source>
        <dbReference type="ARBA" id="ARBA00022729"/>
    </source>
</evidence>
<feature type="signal peptide" evidence="8">
    <location>
        <begin position="1"/>
        <end position="20"/>
    </location>
</feature>
<feature type="chain" id="PRO_5019619243" description="5'-nucleotidase" evidence="8">
    <location>
        <begin position="21"/>
        <end position="619"/>
    </location>
</feature>
<dbReference type="CDD" id="cd07409">
    <property type="entry name" value="MPP_CD73_N"/>
    <property type="match status" value="1"/>
</dbReference>
<dbReference type="InterPro" id="IPR008334">
    <property type="entry name" value="5'-Nucleotdase_C"/>
</dbReference>
<dbReference type="EC" id="3.1.3.5" evidence="3"/>
<dbReference type="PRINTS" id="PR01607">
    <property type="entry name" value="APYRASEFAMLY"/>
</dbReference>
<dbReference type="OMA" id="AWEYAQV"/>
<dbReference type="SUPFAM" id="SSF55816">
    <property type="entry name" value="5'-nucleotidase (syn. UDP-sugar hydrolase), C-terminal domain"/>
    <property type="match status" value="1"/>
</dbReference>
<dbReference type="GO" id="GO:0006196">
    <property type="term" value="P:AMP catabolic process"/>
    <property type="evidence" value="ECO:0007669"/>
    <property type="project" value="TreeGrafter"/>
</dbReference>
<dbReference type="InterPro" id="IPR006146">
    <property type="entry name" value="5'-Nucleotdase_CS"/>
</dbReference>
<dbReference type="AlphaFoldDB" id="A0A484BRD2"/>
<keyword evidence="12" id="KW-1185">Reference proteome</keyword>
<gene>
    <name evidence="11" type="ORF">AWZ03_002924</name>
</gene>
<dbReference type="PANTHER" id="PTHR11575">
    <property type="entry name" value="5'-NUCLEOTIDASE-RELATED"/>
    <property type="match status" value="1"/>
</dbReference>
<dbReference type="Gene3D" id="3.90.780.10">
    <property type="entry name" value="5'-Nucleotidase, C-terminal domain"/>
    <property type="match status" value="1"/>
</dbReference>
<accession>A0A484BRD2</accession>
<dbReference type="GO" id="GO:0046872">
    <property type="term" value="F:metal ion binding"/>
    <property type="evidence" value="ECO:0007669"/>
    <property type="project" value="UniProtKB-KW"/>
</dbReference>
<dbReference type="InterPro" id="IPR004843">
    <property type="entry name" value="Calcineurin-like_PHP"/>
</dbReference>
<keyword evidence="7 8" id="KW-0378">Hydrolase</keyword>
<dbReference type="PROSITE" id="PS00786">
    <property type="entry name" value="5_NUCLEOTIDASE_2"/>
    <property type="match status" value="1"/>
</dbReference>
<keyword evidence="5 8" id="KW-0732">Signal</keyword>
<proteinExistence type="inferred from homology"/>
<dbReference type="SUPFAM" id="SSF56300">
    <property type="entry name" value="Metallo-dependent phosphatases"/>
    <property type="match status" value="1"/>
</dbReference>
<reference evidence="11 12" key="1">
    <citation type="journal article" date="2019" name="J. Hered.">
        <title>An Improved Genome Assembly for Drosophila navojoa, the Basal Species in the mojavensis Cluster.</title>
        <authorList>
            <person name="Vanderlinde T."/>
            <person name="Dupim E.G."/>
            <person name="Nazario-Yepiz N.O."/>
            <person name="Carvalho A.B."/>
        </authorList>
    </citation>
    <scope>NUCLEOTIDE SEQUENCE [LARGE SCALE GENOMIC DNA]</scope>
    <source>
        <strain evidence="11">Navoj_Jal97</strain>
        <tissue evidence="11">Whole organism</tissue>
    </source>
</reference>
<dbReference type="GO" id="GO:0008253">
    <property type="term" value="F:5'-nucleotidase activity"/>
    <property type="evidence" value="ECO:0007669"/>
    <property type="project" value="UniProtKB-EC"/>
</dbReference>
<sequence>MIMQWKYLALLWFHTNWITANPIEVKPVVATEFLILHNNDMHGRFEQTNVNSESCSPEDAKSNKCFGGFARIAHEVRKYRAEAKNGGIPVFYLNAGDTYTGTAWFAVFKNKIASDFLNRLQPDATSLGNHEFDEKVEGLIPFLNDVNFPVLACNLNLTKEPAIAASKNFAHSTILDANGTKIAVIGYLTPDTKSLSIKNDVEFNEEIVSINAEAARLKAQGHRIIIALGHSGYKKDQDIAKNCPEVDIVIGGHTNTFLFNGTKPSVESIDGPYPTIITQKSGKRVLVVQAYAYTKYLGKLHVKFDKDGNLIEFDGSPILLDARVAQEKDVLDLLEMYRENITALEKSVVGHTKVYLEGRKNYCRSVECNMGNLITDAMIFSRVLEDQGGDYWTDAAIALHQGGGIRSSIDRKPDGTITQSDLLTVLPFENDLYITRITGKTLRIALERSAALRFKDSDGAFLQVSGIHVVYNPDMPEGKRVVSVQVRCADCLVPSYSYLNDSAYYKVIVPQFLVDGGDGHVLIDRVNPVSIRMQKTIVEAVRQYLQERKYIYPDVEGRIQFIGSGKSDDEKGLCFGGLGRVATVVNRARVKGATLYLKAILFTASIGKQPIRGNGQLIS</sequence>
<dbReference type="FunFam" id="3.60.21.10:FF:000020">
    <property type="entry name" value="NT5E isoform 4"/>
    <property type="match status" value="1"/>
</dbReference>
<evidence type="ECO:0000313" key="12">
    <source>
        <dbReference type="Proteomes" id="UP000295192"/>
    </source>
</evidence>
<evidence type="ECO:0000313" key="11">
    <source>
        <dbReference type="EMBL" id="TDG50620.1"/>
    </source>
</evidence>
<dbReference type="OrthoDB" id="7722975at2759"/>
<evidence type="ECO:0000256" key="8">
    <source>
        <dbReference type="RuleBase" id="RU362119"/>
    </source>
</evidence>
<dbReference type="GO" id="GO:0005886">
    <property type="term" value="C:plasma membrane"/>
    <property type="evidence" value="ECO:0007669"/>
    <property type="project" value="TreeGrafter"/>
</dbReference>
<evidence type="ECO:0000256" key="4">
    <source>
        <dbReference type="ARBA" id="ARBA00022723"/>
    </source>
</evidence>
<dbReference type="Pfam" id="PF02872">
    <property type="entry name" value="5_nucleotid_C"/>
    <property type="match status" value="1"/>
</dbReference>
<evidence type="ECO:0000259" key="9">
    <source>
        <dbReference type="Pfam" id="PF00149"/>
    </source>
</evidence>
<evidence type="ECO:0000256" key="2">
    <source>
        <dbReference type="ARBA" id="ARBA00006654"/>
    </source>
</evidence>
<dbReference type="Proteomes" id="UP000295192">
    <property type="component" value="Unassembled WGS sequence"/>
</dbReference>
<keyword evidence="4" id="KW-0479">Metal-binding</keyword>
<dbReference type="EMBL" id="LSRL02000014">
    <property type="protein sequence ID" value="TDG50620.1"/>
    <property type="molecule type" value="Genomic_DNA"/>
</dbReference>
<dbReference type="InterPro" id="IPR036907">
    <property type="entry name" value="5'-Nucleotdase_C_sf"/>
</dbReference>
<keyword evidence="6 8" id="KW-0547">Nucleotide-binding</keyword>
<organism evidence="11 12">
    <name type="scientific">Drosophila navojoa</name>
    <name type="common">Fruit fly</name>
    <dbReference type="NCBI Taxonomy" id="7232"/>
    <lineage>
        <taxon>Eukaryota</taxon>
        <taxon>Metazoa</taxon>
        <taxon>Ecdysozoa</taxon>
        <taxon>Arthropoda</taxon>
        <taxon>Hexapoda</taxon>
        <taxon>Insecta</taxon>
        <taxon>Pterygota</taxon>
        <taxon>Neoptera</taxon>
        <taxon>Endopterygota</taxon>
        <taxon>Diptera</taxon>
        <taxon>Brachycera</taxon>
        <taxon>Muscomorpha</taxon>
        <taxon>Ephydroidea</taxon>
        <taxon>Drosophilidae</taxon>
        <taxon>Drosophila</taxon>
    </lineage>
</organism>
<feature type="domain" description="Calcineurin-like phosphoesterase" evidence="9">
    <location>
        <begin position="35"/>
        <end position="254"/>
    </location>
</feature>
<dbReference type="Gene3D" id="3.60.21.10">
    <property type="match status" value="1"/>
</dbReference>
<evidence type="ECO:0000256" key="1">
    <source>
        <dbReference type="ARBA" id="ARBA00000815"/>
    </source>
</evidence>
<name>A0A484BRD2_DRONA</name>
<protein>
    <recommendedName>
        <fullName evidence="3">5'-nucleotidase</fullName>
        <ecNumber evidence="3">3.1.3.5</ecNumber>
    </recommendedName>
</protein>
<evidence type="ECO:0000256" key="6">
    <source>
        <dbReference type="ARBA" id="ARBA00022741"/>
    </source>
</evidence>
<dbReference type="Pfam" id="PF00149">
    <property type="entry name" value="Metallophos"/>
    <property type="match status" value="1"/>
</dbReference>
<comment type="similarity">
    <text evidence="2 8">Belongs to the 5'-nucleotidase family.</text>
</comment>
<evidence type="ECO:0000259" key="10">
    <source>
        <dbReference type="Pfam" id="PF02872"/>
    </source>
</evidence>
<dbReference type="InterPro" id="IPR006179">
    <property type="entry name" value="5_nucleotidase/apyrase"/>
</dbReference>
<evidence type="ECO:0000256" key="7">
    <source>
        <dbReference type="ARBA" id="ARBA00022801"/>
    </source>
</evidence>
<dbReference type="FunFam" id="3.90.780.10:FF:000001">
    <property type="entry name" value="NT5E isoform 3"/>
    <property type="match status" value="1"/>
</dbReference>
<feature type="domain" description="5'-Nucleotidase C-terminal" evidence="10">
    <location>
        <begin position="348"/>
        <end position="519"/>
    </location>
</feature>
<dbReference type="PANTHER" id="PTHR11575:SF24">
    <property type="entry name" value="5'-NUCLEOTIDASE"/>
    <property type="match status" value="1"/>
</dbReference>
<dbReference type="InterPro" id="IPR029052">
    <property type="entry name" value="Metallo-depent_PP-like"/>
</dbReference>
<comment type="caution">
    <text evidence="11">The sequence shown here is derived from an EMBL/GenBank/DDBJ whole genome shotgun (WGS) entry which is preliminary data.</text>
</comment>
<comment type="catalytic activity">
    <reaction evidence="1">
        <text>a ribonucleoside 5'-phosphate + H2O = a ribonucleoside + phosphate</text>
        <dbReference type="Rhea" id="RHEA:12484"/>
        <dbReference type="ChEBI" id="CHEBI:15377"/>
        <dbReference type="ChEBI" id="CHEBI:18254"/>
        <dbReference type="ChEBI" id="CHEBI:43474"/>
        <dbReference type="ChEBI" id="CHEBI:58043"/>
        <dbReference type="EC" id="3.1.3.5"/>
    </reaction>
</comment>